<dbReference type="Proteomes" id="UP000789524">
    <property type="component" value="Unassembled WGS sequence"/>
</dbReference>
<evidence type="ECO:0000256" key="1">
    <source>
        <dbReference type="SAM" id="MobiDB-lite"/>
    </source>
</evidence>
<dbReference type="OrthoDB" id="7346979at2759"/>
<reference evidence="2" key="1">
    <citation type="submission" date="2021-09" db="EMBL/GenBank/DDBJ databases">
        <authorList>
            <person name="Martin H S."/>
        </authorList>
    </citation>
    <scope>NUCLEOTIDE SEQUENCE</scope>
</reference>
<comment type="caution">
    <text evidence="2">The sequence shown here is derived from an EMBL/GenBank/DDBJ whole genome shotgun (WGS) entry which is preliminary data.</text>
</comment>
<feature type="compositionally biased region" description="Basic residues" evidence="1">
    <location>
        <begin position="513"/>
        <end position="528"/>
    </location>
</feature>
<evidence type="ECO:0000313" key="3">
    <source>
        <dbReference type="Proteomes" id="UP000789524"/>
    </source>
</evidence>
<dbReference type="AlphaFoldDB" id="A0A8J2W8M3"/>
<sequence length="528" mass="60346">MNNFRLDDAVKDLKNIVENNRCVNCDQLNVLSVRYPCGHTTCSNCVATAEDCLLCLTPPEVSTHYIDEPSSLRVKHASELLTAFQELFEVDVYKRCRLSEKLKLEKELFPECIQVSSKYTNKRKSFENKESRKRNRKLASFPGENISFRKSYTMENIENNVEQWLNKNETFQKNVNSVPRKPFTNLNINVQTHKDKNKLVNQTSNKSLSRKRSHLHTLKDTSNVSKVPYKKFKVQSENKGEHNFDNNLTENNESGIFFEDAIIIDDSQSDVLDKDRLALMAVLEADKNDLSTDCGIDISMNESIKKNCINPQNNSQDVIKTYKVPFVKKSAILEICKLCREANDQDSSQTPKNVTVTIDNDSFITTIKVVDCSDSVKNSTKLAAVQTDDEKTKVDKEIIESNPSNNSPNTSSREVKLKPQETMYDVDPIQDKAVDNKSKCLIIEESDSDSDLSNVEGSSFEVTAECHNTEKNIHYDVLGELNDYENRGRHALREHSPHSSDSSDKENYDPNKMKRHDAKKKCCYKNKY</sequence>
<evidence type="ECO:0000313" key="2">
    <source>
        <dbReference type="EMBL" id="CAG9578753.1"/>
    </source>
</evidence>
<feature type="compositionally biased region" description="Basic and acidic residues" evidence="1">
    <location>
        <begin position="486"/>
        <end position="512"/>
    </location>
</feature>
<feature type="compositionally biased region" description="Low complexity" evidence="1">
    <location>
        <begin position="401"/>
        <end position="412"/>
    </location>
</feature>
<accession>A0A8J2W8M3</accession>
<feature type="compositionally biased region" description="Basic and acidic residues" evidence="1">
    <location>
        <begin position="388"/>
        <end position="399"/>
    </location>
</feature>
<dbReference type="InterPro" id="IPR013083">
    <property type="entry name" value="Znf_RING/FYVE/PHD"/>
</dbReference>
<dbReference type="Gene3D" id="3.30.40.10">
    <property type="entry name" value="Zinc/RING finger domain, C3HC4 (zinc finger)"/>
    <property type="match status" value="1"/>
</dbReference>
<keyword evidence="3" id="KW-1185">Reference proteome</keyword>
<feature type="region of interest" description="Disordered" evidence="1">
    <location>
        <begin position="486"/>
        <end position="528"/>
    </location>
</feature>
<protein>
    <submittedName>
        <fullName evidence="2">(African queen) hypothetical protein</fullName>
    </submittedName>
</protein>
<gene>
    <name evidence="2" type="ORF">DCHRY22_LOCUS12800</name>
</gene>
<dbReference type="EMBL" id="CAKASE010000078">
    <property type="protein sequence ID" value="CAG9578753.1"/>
    <property type="molecule type" value="Genomic_DNA"/>
</dbReference>
<feature type="region of interest" description="Disordered" evidence="1">
    <location>
        <begin position="388"/>
        <end position="415"/>
    </location>
</feature>
<organism evidence="2 3">
    <name type="scientific">Danaus chrysippus</name>
    <name type="common">African queen</name>
    <dbReference type="NCBI Taxonomy" id="151541"/>
    <lineage>
        <taxon>Eukaryota</taxon>
        <taxon>Metazoa</taxon>
        <taxon>Ecdysozoa</taxon>
        <taxon>Arthropoda</taxon>
        <taxon>Hexapoda</taxon>
        <taxon>Insecta</taxon>
        <taxon>Pterygota</taxon>
        <taxon>Neoptera</taxon>
        <taxon>Endopterygota</taxon>
        <taxon>Lepidoptera</taxon>
        <taxon>Glossata</taxon>
        <taxon>Ditrysia</taxon>
        <taxon>Papilionoidea</taxon>
        <taxon>Nymphalidae</taxon>
        <taxon>Danainae</taxon>
        <taxon>Danaini</taxon>
        <taxon>Danaina</taxon>
        <taxon>Danaus</taxon>
        <taxon>Anosia</taxon>
    </lineage>
</organism>
<proteinExistence type="predicted"/>
<name>A0A8J2W8M3_9NEOP</name>